<dbReference type="Proteomes" id="UP000238479">
    <property type="component" value="Chromosome 3"/>
</dbReference>
<comment type="caution">
    <text evidence="1">The sequence shown here is derived from an EMBL/GenBank/DDBJ whole genome shotgun (WGS) entry which is preliminary data.</text>
</comment>
<dbReference type="AlphaFoldDB" id="A0A2P6R903"/>
<keyword evidence="2" id="KW-1185">Reference proteome</keyword>
<protein>
    <submittedName>
        <fullName evidence="1">Uncharacterized protein</fullName>
    </submittedName>
</protein>
<reference evidence="1 2" key="1">
    <citation type="journal article" date="2018" name="Nat. Genet.">
        <title>The Rosa genome provides new insights in the design of modern roses.</title>
        <authorList>
            <person name="Bendahmane M."/>
        </authorList>
    </citation>
    <scope>NUCLEOTIDE SEQUENCE [LARGE SCALE GENOMIC DNA]</scope>
    <source>
        <strain evidence="2">cv. Old Blush</strain>
    </source>
</reference>
<dbReference type="PANTHER" id="PTHR31170">
    <property type="entry name" value="BNAC04G53230D PROTEIN"/>
    <property type="match status" value="1"/>
</dbReference>
<dbReference type="STRING" id="74649.A0A2P6R903"/>
<dbReference type="OMA" id="ILEMAYP"/>
<accession>A0A2P6R903</accession>
<dbReference type="InterPro" id="IPR004158">
    <property type="entry name" value="DUF247_pln"/>
</dbReference>
<dbReference type="EMBL" id="PDCK01000041">
    <property type="protein sequence ID" value="PRQ42906.1"/>
    <property type="molecule type" value="Genomic_DNA"/>
</dbReference>
<sequence>MFKFSGLPSLRYLEILTRMKVDVDNKLDSIPVSRLNTEKEIRVETRICRVPEKLRELKEDAYNPRVVSIGPFHSCKDYLAPMSRHKYYYMSLLIHSKDAENCLDECICAITDFDVVIRQCYVEDISVSNDELRLMMLVDGCFILELLLRLAPNLEYIMPQEYESDPLINNAWMIRALWHDLALLENQIPFFILEKLYDIIKPRLMSKCRAPDSVTSLVLSFFKPMMSQNSNIEEHSYPDCKHLLDLLHKCPLLAASGVDTAFTESQPTTSEMGDLELL</sequence>
<organism evidence="1 2">
    <name type="scientific">Rosa chinensis</name>
    <name type="common">China rose</name>
    <dbReference type="NCBI Taxonomy" id="74649"/>
    <lineage>
        <taxon>Eukaryota</taxon>
        <taxon>Viridiplantae</taxon>
        <taxon>Streptophyta</taxon>
        <taxon>Embryophyta</taxon>
        <taxon>Tracheophyta</taxon>
        <taxon>Spermatophyta</taxon>
        <taxon>Magnoliopsida</taxon>
        <taxon>eudicotyledons</taxon>
        <taxon>Gunneridae</taxon>
        <taxon>Pentapetalae</taxon>
        <taxon>rosids</taxon>
        <taxon>fabids</taxon>
        <taxon>Rosales</taxon>
        <taxon>Rosaceae</taxon>
        <taxon>Rosoideae</taxon>
        <taxon>Rosoideae incertae sedis</taxon>
        <taxon>Rosa</taxon>
    </lineage>
</organism>
<dbReference type="Gramene" id="PRQ42906">
    <property type="protein sequence ID" value="PRQ42906"/>
    <property type="gene ID" value="RchiOBHm_Chr3g0462721"/>
</dbReference>
<dbReference type="Pfam" id="PF03140">
    <property type="entry name" value="DUF247"/>
    <property type="match status" value="1"/>
</dbReference>
<dbReference type="PANTHER" id="PTHR31170:SF20">
    <property type="entry name" value="DUF247 DOMAIN PROTEIN"/>
    <property type="match status" value="1"/>
</dbReference>
<gene>
    <name evidence="1" type="ORF">RchiOBHm_Chr3g0462721</name>
</gene>
<evidence type="ECO:0000313" key="2">
    <source>
        <dbReference type="Proteomes" id="UP000238479"/>
    </source>
</evidence>
<name>A0A2P6R903_ROSCH</name>
<evidence type="ECO:0000313" key="1">
    <source>
        <dbReference type="EMBL" id="PRQ42906.1"/>
    </source>
</evidence>
<proteinExistence type="predicted"/>